<name>A0A6M3LNA9_9ZZZZ</name>
<reference evidence="1" key="1">
    <citation type="submission" date="2020-03" db="EMBL/GenBank/DDBJ databases">
        <title>The deep terrestrial virosphere.</title>
        <authorList>
            <person name="Holmfeldt K."/>
            <person name="Nilsson E."/>
            <person name="Simone D."/>
            <person name="Lopez-Fernandez M."/>
            <person name="Wu X."/>
            <person name="de Brujin I."/>
            <person name="Lundin D."/>
            <person name="Andersson A."/>
            <person name="Bertilsson S."/>
            <person name="Dopson M."/>
        </authorList>
    </citation>
    <scope>NUCLEOTIDE SEQUENCE</scope>
    <source>
        <strain evidence="1">MM415B07537</strain>
    </source>
</reference>
<protein>
    <submittedName>
        <fullName evidence="1">Uncharacterized protein</fullName>
    </submittedName>
</protein>
<evidence type="ECO:0000313" key="1">
    <source>
        <dbReference type="EMBL" id="QJA96736.1"/>
    </source>
</evidence>
<accession>A0A6M3LNA9</accession>
<gene>
    <name evidence="1" type="ORF">MM415B07537_0011</name>
</gene>
<sequence length="72" mass="8374">MDLLCDDYVRASGNRTMVGLKQNIEGYLYIEQLVRSWPRNKLLPERLLGNLPTLGNNESRNLHNYGMHEVNE</sequence>
<proteinExistence type="predicted"/>
<dbReference type="AlphaFoldDB" id="A0A6M3LNA9"/>
<organism evidence="1">
    <name type="scientific">viral metagenome</name>
    <dbReference type="NCBI Taxonomy" id="1070528"/>
    <lineage>
        <taxon>unclassified sequences</taxon>
        <taxon>metagenomes</taxon>
        <taxon>organismal metagenomes</taxon>
    </lineage>
</organism>
<dbReference type="EMBL" id="MT143428">
    <property type="protein sequence ID" value="QJA96736.1"/>
    <property type="molecule type" value="Genomic_DNA"/>
</dbReference>